<feature type="transmembrane region" description="Helical" evidence="1">
    <location>
        <begin position="427"/>
        <end position="448"/>
    </location>
</feature>
<proteinExistence type="predicted"/>
<organism evidence="2 3">
    <name type="scientific">Mariprofundus erugo</name>
    <dbReference type="NCBI Taxonomy" id="2528639"/>
    <lineage>
        <taxon>Bacteria</taxon>
        <taxon>Pseudomonadati</taxon>
        <taxon>Pseudomonadota</taxon>
        <taxon>Candidatius Mariprofundia</taxon>
        <taxon>Mariprofundales</taxon>
        <taxon>Mariprofundaceae</taxon>
        <taxon>Mariprofundus</taxon>
    </lineage>
</organism>
<keyword evidence="1" id="KW-0812">Transmembrane</keyword>
<dbReference type="PANTHER" id="PTHR32063">
    <property type="match status" value="1"/>
</dbReference>
<keyword evidence="3" id="KW-1185">Reference proteome</keyword>
<dbReference type="RefSeq" id="WP_138240094.1">
    <property type="nucleotide sequence ID" value="NZ_VBRY01000013.1"/>
</dbReference>
<feature type="transmembrane region" description="Helical" evidence="1">
    <location>
        <begin position="879"/>
        <end position="901"/>
    </location>
</feature>
<name>A0A5R9GFE8_9PROT</name>
<dbReference type="SUPFAM" id="SSF82714">
    <property type="entry name" value="Multidrug efflux transporter AcrB TolC docking domain, DN and DC subdomains"/>
    <property type="match status" value="2"/>
</dbReference>
<dbReference type="InterPro" id="IPR001036">
    <property type="entry name" value="Acrflvin-R"/>
</dbReference>
<evidence type="ECO:0000313" key="3">
    <source>
        <dbReference type="Proteomes" id="UP000306585"/>
    </source>
</evidence>
<feature type="transmembrane region" description="Helical" evidence="1">
    <location>
        <begin position="982"/>
        <end position="1005"/>
    </location>
</feature>
<dbReference type="PRINTS" id="PR00702">
    <property type="entry name" value="ACRIFLAVINRP"/>
</dbReference>
<protein>
    <submittedName>
        <fullName evidence="2">Efflux RND transporter permease subunit</fullName>
    </submittedName>
</protein>
<keyword evidence="1" id="KW-0472">Membrane</keyword>
<dbReference type="GO" id="GO:0005886">
    <property type="term" value="C:plasma membrane"/>
    <property type="evidence" value="ECO:0007669"/>
    <property type="project" value="TreeGrafter"/>
</dbReference>
<dbReference type="Gene3D" id="3.30.70.1320">
    <property type="entry name" value="Multidrug efflux transporter AcrB pore domain like"/>
    <property type="match status" value="1"/>
</dbReference>
<dbReference type="InterPro" id="IPR027463">
    <property type="entry name" value="AcrB_DN_DC_subdom"/>
</dbReference>
<keyword evidence="1" id="KW-1133">Transmembrane helix</keyword>
<feature type="transmembrane region" description="Helical" evidence="1">
    <location>
        <begin position="388"/>
        <end position="406"/>
    </location>
</feature>
<accession>A0A5R9GFE8</accession>
<gene>
    <name evidence="2" type="ORF">FEF65_12140</name>
</gene>
<dbReference type="Pfam" id="PF00873">
    <property type="entry name" value="ACR_tran"/>
    <property type="match status" value="1"/>
</dbReference>
<dbReference type="Gene3D" id="3.30.70.1430">
    <property type="entry name" value="Multidrug efflux transporter AcrB pore domain"/>
    <property type="match status" value="2"/>
</dbReference>
<dbReference type="PANTHER" id="PTHR32063:SF18">
    <property type="entry name" value="CATION EFFLUX SYSTEM PROTEIN"/>
    <property type="match status" value="1"/>
</dbReference>
<feature type="transmembrane region" description="Helical" evidence="1">
    <location>
        <begin position="519"/>
        <end position="539"/>
    </location>
</feature>
<dbReference type="Gene3D" id="3.30.2090.10">
    <property type="entry name" value="Multidrug efflux transporter AcrB TolC docking domain, DN and DC subdomains"/>
    <property type="match status" value="2"/>
</dbReference>
<dbReference type="GO" id="GO:0042910">
    <property type="term" value="F:xenobiotic transmembrane transporter activity"/>
    <property type="evidence" value="ECO:0007669"/>
    <property type="project" value="TreeGrafter"/>
</dbReference>
<dbReference type="Gene3D" id="1.20.1640.10">
    <property type="entry name" value="Multidrug efflux transporter AcrB transmembrane domain"/>
    <property type="match status" value="2"/>
</dbReference>
<dbReference type="AlphaFoldDB" id="A0A5R9GFE8"/>
<sequence>MKLPNLSKWAIRNQPVVLYLLLALLLSGIYAYFQLPQKEDPDFTFKVMTVTAKWPGATAREMEQQVTDRIELALQETPWLDNLSSFSKPGESVIFVTLQDTMPPAELSRVWMTARKKLADMDMLPEGVQKPVINDEYGETFGSVYAFTSTSLTPAQLAQEVMQARRELLAIAGVGKVVPIGLQPEKIYIEFSSDKFASEGIDPLQVAAILKAQNAMEPAGEITTEDSVVSMRVGGDFLSLQSIKDIGIPVNGKVHRLGDISYIYRGYQEPAQFRMRFMGKDAVGLAVSLAPGADETRVGHMLDEAMAHMRTRMPQGMQVHQVANQPQVVKHAIDQFMRALTEALLIVLAMGFVVLGWRAGLVVGLSIPLVMAGTFLLMKAFGIDLHRVSVGALIIAIGLLVDDAMITVEMMKVKLEQGWSRAAATTFAYQSTAFPMLTGTLITAAAFLPVGLAKSSAGEYTFSICAVVTLSLLVSWLVAVVFTPFIGYRLLGEHTDHIERQYHTSFYHMFRRVVEMCLAWRKSVVAVTVILFALAIAGFDRVEQQFFPPSERPELLLDVWLPEGTSFAMTETVTARVEALLAQDKDIKQYTSYIGGGSPRFYLPLDLEPAAINYAQLVIETRDIKGREAVLKRIRSKIDQEYPDSGVRIARLENGPPVGYPIQFTITGKEPDKIRRIADDVMKVVQQNGHTKHVSQDSDEPVHTLRINLDQKKARAFGISSQNLSRHLQMLLSGLTVSYYREGGEQLEIVMRADEFDRSDPLLLDHAAIHTDSGSFVPLPSIATIRQSTEEGIIWRLNRQPVVTVRADISDDVQAPDVSAAIDEKLAELRASLPRGYNIEAGGAMEESDKSTDSIIAVLPLMGFIILTLLMVQLRSFSLTALVLLTAPLGLIGVTASLLAFHVPFGFVAMLGMISLAGMIMRNSVILVDQIEQDMASGLSRYESIIDSTVRRARPILLTAAAAILAMIPLTSSVFWGPMAVVIMGGLFVATLLTLLFLPALYALWYRVKAE</sequence>
<reference evidence="2 3" key="1">
    <citation type="journal article" date="2019" name="Appl. Environ. Microbiol.">
        <title>Environmental Evidence and Genomic Insight of Iron-oxidizing Bacteria Preference Towards More Corrosion Resistant Stainless Steel at Higher Salinities.</title>
        <authorList>
            <person name="Garrison C.E."/>
            <person name="Price K.A."/>
            <person name="Field E.K."/>
        </authorList>
    </citation>
    <scope>NUCLEOTIDE SEQUENCE [LARGE SCALE GENOMIC DNA]</scope>
    <source>
        <strain evidence="2 3">P3</strain>
    </source>
</reference>
<dbReference type="Proteomes" id="UP000306585">
    <property type="component" value="Unassembled WGS sequence"/>
</dbReference>
<feature type="transmembrane region" description="Helical" evidence="1">
    <location>
        <begin position="362"/>
        <end position="382"/>
    </location>
</feature>
<comment type="caution">
    <text evidence="2">The sequence shown here is derived from an EMBL/GenBank/DDBJ whole genome shotgun (WGS) entry which is preliminary data.</text>
</comment>
<evidence type="ECO:0000313" key="2">
    <source>
        <dbReference type="EMBL" id="TLS65716.1"/>
    </source>
</evidence>
<feature type="transmembrane region" description="Helical" evidence="1">
    <location>
        <begin position="336"/>
        <end position="355"/>
    </location>
</feature>
<dbReference type="SUPFAM" id="SSF82693">
    <property type="entry name" value="Multidrug efflux transporter AcrB pore domain, PN1, PN2, PC1 and PC2 subdomains"/>
    <property type="match status" value="2"/>
</dbReference>
<feature type="transmembrane region" description="Helical" evidence="1">
    <location>
        <begin position="956"/>
        <end position="976"/>
    </location>
</feature>
<feature type="transmembrane region" description="Helical" evidence="1">
    <location>
        <begin position="460"/>
        <end position="482"/>
    </location>
</feature>
<evidence type="ECO:0000256" key="1">
    <source>
        <dbReference type="SAM" id="Phobius"/>
    </source>
</evidence>
<dbReference type="Gene3D" id="3.30.70.1440">
    <property type="entry name" value="Multidrug efflux transporter AcrB pore domain"/>
    <property type="match status" value="1"/>
</dbReference>
<feature type="transmembrane region" description="Helical" evidence="1">
    <location>
        <begin position="907"/>
        <end position="928"/>
    </location>
</feature>
<dbReference type="EMBL" id="VBRY01000013">
    <property type="protein sequence ID" value="TLS65716.1"/>
    <property type="molecule type" value="Genomic_DNA"/>
</dbReference>
<feature type="transmembrane region" description="Helical" evidence="1">
    <location>
        <begin position="854"/>
        <end position="872"/>
    </location>
</feature>
<dbReference type="SUPFAM" id="SSF82866">
    <property type="entry name" value="Multidrug efflux transporter AcrB transmembrane domain"/>
    <property type="match status" value="2"/>
</dbReference>